<dbReference type="AlphaFoldDB" id="T1EJM4"/>
<dbReference type="PANTHER" id="PTHR23335">
    <property type="entry name" value="CALMODULIN-BINDING TRANSCRIPTION ACTIVATOR CAMTA"/>
    <property type="match status" value="1"/>
</dbReference>
<dbReference type="InParanoid" id="T1EJM4"/>
<dbReference type="GO" id="GO:0003677">
    <property type="term" value="F:DNA binding"/>
    <property type="evidence" value="ECO:0007669"/>
    <property type="project" value="InterPro"/>
</dbReference>
<keyword evidence="4" id="KW-0812">Transmembrane</keyword>
<dbReference type="PROSITE" id="PS51437">
    <property type="entry name" value="CG_1"/>
    <property type="match status" value="1"/>
</dbReference>
<sequence>YNITQEVVSILVAFDRHDEWLSKTISIRPPSGTMLLYNRKSVHYRKDGYHWKKRKDGKTTREDHMKLKVQGQEFIYGCYVHSAILPTFHRRCYWLLQVSAVMVVACCYCCCIIHHHCYHLQNPNIVLVHYLNLP</sequence>
<dbReference type="PANTHER" id="PTHR23335:SF1">
    <property type="entry name" value="CALMODULIN-BINDING TRANSCRIPTION ACTIVATOR, ISOFORM F"/>
    <property type="match status" value="1"/>
</dbReference>
<dbReference type="EnsemblMetazoa" id="HelroT145714">
    <property type="protein sequence ID" value="HelroP145714"/>
    <property type="gene ID" value="HelroG145714"/>
</dbReference>
<keyword evidence="8" id="KW-1185">Reference proteome</keyword>
<evidence type="ECO:0000256" key="3">
    <source>
        <dbReference type="ARBA" id="ARBA00023242"/>
    </source>
</evidence>
<dbReference type="EMBL" id="AMQM01007545">
    <property type="status" value="NOT_ANNOTATED_CDS"/>
    <property type="molecule type" value="Genomic_DNA"/>
</dbReference>
<dbReference type="GeneID" id="20196774"/>
<evidence type="ECO:0000256" key="1">
    <source>
        <dbReference type="ARBA" id="ARBA00004123"/>
    </source>
</evidence>
<reference evidence="7" key="3">
    <citation type="submission" date="2015-06" db="UniProtKB">
        <authorList>
            <consortium name="EnsemblMetazoa"/>
        </authorList>
    </citation>
    <scope>IDENTIFICATION</scope>
</reference>
<comment type="subcellular location">
    <subcellularLocation>
        <location evidence="1">Nucleus</location>
    </subcellularLocation>
</comment>
<dbReference type="eggNOG" id="KOG0520">
    <property type="taxonomic scope" value="Eukaryota"/>
</dbReference>
<gene>
    <name evidence="7" type="primary">20196774</name>
    <name evidence="6" type="ORF">HELRODRAFT_145714</name>
</gene>
<evidence type="ECO:0000313" key="7">
    <source>
        <dbReference type="EnsemblMetazoa" id="HelroP145714"/>
    </source>
</evidence>
<dbReference type="HOGENOM" id="CLU_1901443_0_0_1"/>
<proteinExistence type="predicted"/>
<dbReference type="RefSeq" id="XP_009029389.1">
    <property type="nucleotide sequence ID" value="XM_009031141.1"/>
</dbReference>
<dbReference type="InterPro" id="IPR005559">
    <property type="entry name" value="CG-1_dom"/>
</dbReference>
<keyword evidence="4" id="KW-1133">Transmembrane helix</keyword>
<evidence type="ECO:0000256" key="2">
    <source>
        <dbReference type="ARBA" id="ARBA00023163"/>
    </source>
</evidence>
<dbReference type="Proteomes" id="UP000015101">
    <property type="component" value="Unassembled WGS sequence"/>
</dbReference>
<dbReference type="KEGG" id="hro:HELRODRAFT_145714"/>
<name>T1EJM4_HELRO</name>
<feature type="domain" description="CG-1" evidence="5">
    <location>
        <begin position="1"/>
        <end position="134"/>
    </location>
</feature>
<accession>T1EJM4</accession>
<reference evidence="8" key="1">
    <citation type="submission" date="2012-12" db="EMBL/GenBank/DDBJ databases">
        <authorList>
            <person name="Hellsten U."/>
            <person name="Grimwood J."/>
            <person name="Chapman J.A."/>
            <person name="Shapiro H."/>
            <person name="Aerts A."/>
            <person name="Otillar R.P."/>
            <person name="Terry A.Y."/>
            <person name="Boore J.L."/>
            <person name="Simakov O."/>
            <person name="Marletaz F."/>
            <person name="Cho S.-J."/>
            <person name="Edsinger-Gonzales E."/>
            <person name="Havlak P."/>
            <person name="Kuo D.-H."/>
            <person name="Larsson T."/>
            <person name="Lv J."/>
            <person name="Arendt D."/>
            <person name="Savage R."/>
            <person name="Osoegawa K."/>
            <person name="de Jong P."/>
            <person name="Lindberg D.R."/>
            <person name="Seaver E.C."/>
            <person name="Weisblat D.A."/>
            <person name="Putnam N.H."/>
            <person name="Grigoriev I.V."/>
            <person name="Rokhsar D.S."/>
        </authorList>
    </citation>
    <scope>NUCLEOTIDE SEQUENCE</scope>
</reference>
<evidence type="ECO:0000313" key="6">
    <source>
        <dbReference type="EMBL" id="ESN92454.1"/>
    </source>
</evidence>
<protein>
    <recommendedName>
        <fullName evidence="5">CG-1 domain-containing protein</fullName>
    </recommendedName>
</protein>
<keyword evidence="3" id="KW-0539">Nucleus</keyword>
<dbReference type="CTD" id="20196774"/>
<evidence type="ECO:0000256" key="4">
    <source>
        <dbReference type="SAM" id="Phobius"/>
    </source>
</evidence>
<evidence type="ECO:0000313" key="8">
    <source>
        <dbReference type="Proteomes" id="UP000015101"/>
    </source>
</evidence>
<dbReference type="GO" id="GO:0005634">
    <property type="term" value="C:nucleus"/>
    <property type="evidence" value="ECO:0007669"/>
    <property type="project" value="UniProtKB-SubCell"/>
</dbReference>
<feature type="transmembrane region" description="Helical" evidence="4">
    <location>
        <begin position="92"/>
        <end position="115"/>
    </location>
</feature>
<keyword evidence="2" id="KW-0804">Transcription</keyword>
<dbReference type="Pfam" id="PF03859">
    <property type="entry name" value="CG-1"/>
    <property type="match status" value="1"/>
</dbReference>
<dbReference type="STRING" id="6412.T1EJM4"/>
<dbReference type="EMBL" id="KB097640">
    <property type="protein sequence ID" value="ESN92454.1"/>
    <property type="molecule type" value="Genomic_DNA"/>
</dbReference>
<reference evidence="6 8" key="2">
    <citation type="journal article" date="2013" name="Nature">
        <title>Insights into bilaterian evolution from three spiralian genomes.</title>
        <authorList>
            <person name="Simakov O."/>
            <person name="Marletaz F."/>
            <person name="Cho S.J."/>
            <person name="Edsinger-Gonzales E."/>
            <person name="Havlak P."/>
            <person name="Hellsten U."/>
            <person name="Kuo D.H."/>
            <person name="Larsson T."/>
            <person name="Lv J."/>
            <person name="Arendt D."/>
            <person name="Savage R."/>
            <person name="Osoegawa K."/>
            <person name="de Jong P."/>
            <person name="Grimwood J."/>
            <person name="Chapman J.A."/>
            <person name="Shapiro H."/>
            <person name="Aerts A."/>
            <person name="Otillar R.P."/>
            <person name="Terry A.Y."/>
            <person name="Boore J.L."/>
            <person name="Grigoriev I.V."/>
            <person name="Lindberg D.R."/>
            <person name="Seaver E.C."/>
            <person name="Weisblat D.A."/>
            <person name="Putnam N.H."/>
            <person name="Rokhsar D.S."/>
        </authorList>
    </citation>
    <scope>NUCLEOTIDE SEQUENCE</scope>
</reference>
<dbReference type="SMART" id="SM01076">
    <property type="entry name" value="CG-1"/>
    <property type="match status" value="1"/>
</dbReference>
<evidence type="ECO:0000259" key="5">
    <source>
        <dbReference type="PROSITE" id="PS51437"/>
    </source>
</evidence>
<keyword evidence="4" id="KW-0472">Membrane</keyword>
<organism evidence="7 8">
    <name type="scientific">Helobdella robusta</name>
    <name type="common">Californian leech</name>
    <dbReference type="NCBI Taxonomy" id="6412"/>
    <lineage>
        <taxon>Eukaryota</taxon>
        <taxon>Metazoa</taxon>
        <taxon>Spiralia</taxon>
        <taxon>Lophotrochozoa</taxon>
        <taxon>Annelida</taxon>
        <taxon>Clitellata</taxon>
        <taxon>Hirudinea</taxon>
        <taxon>Rhynchobdellida</taxon>
        <taxon>Glossiphoniidae</taxon>
        <taxon>Helobdella</taxon>
    </lineage>
</organism>
<dbReference type="OrthoDB" id="407555at2759"/>